<dbReference type="PANTHER" id="PTHR11119">
    <property type="entry name" value="XANTHINE-URACIL / VITAMIN C PERMEASE FAMILY MEMBER"/>
    <property type="match status" value="1"/>
</dbReference>
<evidence type="ECO:0000256" key="6">
    <source>
        <dbReference type="SAM" id="MobiDB-lite"/>
    </source>
</evidence>
<keyword evidence="3 7" id="KW-0812">Transmembrane</keyword>
<evidence type="ECO:0000256" key="5">
    <source>
        <dbReference type="ARBA" id="ARBA00023136"/>
    </source>
</evidence>
<feature type="transmembrane region" description="Helical" evidence="7">
    <location>
        <begin position="150"/>
        <end position="171"/>
    </location>
</feature>
<feature type="transmembrane region" description="Helical" evidence="7">
    <location>
        <begin position="478"/>
        <end position="497"/>
    </location>
</feature>
<evidence type="ECO:0000256" key="2">
    <source>
        <dbReference type="ARBA" id="ARBA00008821"/>
    </source>
</evidence>
<feature type="region of interest" description="Disordered" evidence="6">
    <location>
        <begin position="558"/>
        <end position="588"/>
    </location>
</feature>
<keyword evidence="5 7" id="KW-0472">Membrane</keyword>
<evidence type="ECO:0000313" key="8">
    <source>
        <dbReference type="EMBL" id="RWS04173.1"/>
    </source>
</evidence>
<dbReference type="GO" id="GO:0022857">
    <property type="term" value="F:transmembrane transporter activity"/>
    <property type="evidence" value="ECO:0007669"/>
    <property type="project" value="InterPro"/>
</dbReference>
<name>A0A3S3RPS5_9ACAR</name>
<feature type="transmembrane region" description="Helical" evidence="7">
    <location>
        <begin position="25"/>
        <end position="48"/>
    </location>
</feature>
<keyword evidence="9" id="KW-1185">Reference proteome</keyword>
<feature type="transmembrane region" description="Helical" evidence="7">
    <location>
        <begin position="242"/>
        <end position="263"/>
    </location>
</feature>
<comment type="similarity">
    <text evidence="2">Belongs to the nucleobase:cation symporter-2 (NCS2) (TC 2.A.40) family.</text>
</comment>
<feature type="transmembrane region" description="Helical" evidence="7">
    <location>
        <begin position="385"/>
        <end position="407"/>
    </location>
</feature>
<gene>
    <name evidence="8" type="ORF">B4U79_15008</name>
</gene>
<evidence type="ECO:0000313" key="9">
    <source>
        <dbReference type="Proteomes" id="UP000285301"/>
    </source>
</evidence>
<dbReference type="OrthoDB" id="5981010at2759"/>
<evidence type="ECO:0000256" key="3">
    <source>
        <dbReference type="ARBA" id="ARBA00022692"/>
    </source>
</evidence>
<dbReference type="Pfam" id="PF00860">
    <property type="entry name" value="Xan_ur_permease"/>
    <property type="match status" value="1"/>
</dbReference>
<organism evidence="8 9">
    <name type="scientific">Dinothrombium tinctorium</name>
    <dbReference type="NCBI Taxonomy" id="1965070"/>
    <lineage>
        <taxon>Eukaryota</taxon>
        <taxon>Metazoa</taxon>
        <taxon>Ecdysozoa</taxon>
        <taxon>Arthropoda</taxon>
        <taxon>Chelicerata</taxon>
        <taxon>Arachnida</taxon>
        <taxon>Acari</taxon>
        <taxon>Acariformes</taxon>
        <taxon>Trombidiformes</taxon>
        <taxon>Prostigmata</taxon>
        <taxon>Anystina</taxon>
        <taxon>Parasitengona</taxon>
        <taxon>Trombidioidea</taxon>
        <taxon>Trombidiidae</taxon>
        <taxon>Dinothrombium</taxon>
    </lineage>
</organism>
<dbReference type="AlphaFoldDB" id="A0A3S3RPS5"/>
<dbReference type="Proteomes" id="UP000285301">
    <property type="component" value="Unassembled WGS sequence"/>
</dbReference>
<feature type="transmembrane region" description="Helical" evidence="7">
    <location>
        <begin position="413"/>
        <end position="432"/>
    </location>
</feature>
<comment type="subcellular location">
    <subcellularLocation>
        <location evidence="1">Membrane</location>
        <topology evidence="1">Multi-pass membrane protein</topology>
    </subcellularLocation>
</comment>
<dbReference type="EMBL" id="NCKU01005785">
    <property type="protein sequence ID" value="RWS04173.1"/>
    <property type="molecule type" value="Genomic_DNA"/>
</dbReference>
<evidence type="ECO:0000256" key="7">
    <source>
        <dbReference type="SAM" id="Phobius"/>
    </source>
</evidence>
<dbReference type="STRING" id="1965070.A0A3S3RPS5"/>
<proteinExistence type="inferred from homology"/>
<accession>A0A3S3RPS5</accession>
<dbReference type="GO" id="GO:0016020">
    <property type="term" value="C:membrane"/>
    <property type="evidence" value="ECO:0007669"/>
    <property type="project" value="UniProtKB-SubCell"/>
</dbReference>
<evidence type="ECO:0000256" key="1">
    <source>
        <dbReference type="ARBA" id="ARBA00004141"/>
    </source>
</evidence>
<dbReference type="InterPro" id="IPR006043">
    <property type="entry name" value="NCS2"/>
</dbReference>
<keyword evidence="4 7" id="KW-1133">Transmembrane helix</keyword>
<protein>
    <submittedName>
        <fullName evidence="8">Solute carrier family 23 member 1-like protein</fullName>
    </submittedName>
</protein>
<feature type="transmembrane region" description="Helical" evidence="7">
    <location>
        <begin position="60"/>
        <end position="78"/>
    </location>
</feature>
<reference evidence="8 9" key="1">
    <citation type="journal article" date="2018" name="Gigascience">
        <title>Genomes of trombidid mites reveal novel predicted allergens and laterally-transferred genes associated with secondary metabolism.</title>
        <authorList>
            <person name="Dong X."/>
            <person name="Chaisiri K."/>
            <person name="Xia D."/>
            <person name="Armstrong S.D."/>
            <person name="Fang Y."/>
            <person name="Donnelly M.J."/>
            <person name="Kadowaki T."/>
            <person name="McGarry J.W."/>
            <person name="Darby A.C."/>
            <person name="Makepeace B.L."/>
        </authorList>
    </citation>
    <scope>NUCLEOTIDE SEQUENCE [LARGE SCALE GENOMIC DNA]</scope>
    <source>
        <strain evidence="8">UoL-WK</strain>
    </source>
</reference>
<feature type="transmembrane region" description="Helical" evidence="7">
    <location>
        <begin position="202"/>
        <end position="221"/>
    </location>
</feature>
<feature type="transmembrane region" description="Helical" evidence="7">
    <location>
        <begin position="444"/>
        <end position="463"/>
    </location>
</feature>
<sequence>MCAVESRERKGYLVVKLNEVPKISLCILLGLQHYITMFGGTITYPYLLSNKMCINEQDPARGYLIATNLFCAGFATFIQTTFGIRLPIIQGPTFTFLIPTIAILDLPVWKCSTDDEITSKRANSTNMPQTVTNEEYDQVWQSRMREIQGAMIIASLTEVLIGCTGIMGLFLKYISPLSIIPTITLIGLSLFKEAAGSAGENWLISVLTIALMVLFSQYLTDASIPLPFHEQKHGFRWKRIKIFRIFPVLFTIIIVWSICAILTKTEMLPANNGARTDARITVLHNSPWIRVPYPFQWGIPSFTASAVLGFFAAVIASAIESVGDYYACARLCEAPPPPKHAINRGICFEGLGCLTSAIWGSGSGLTSYSENIGAIGITKVGSRRVVQTAAIIMIFLSIFSKFSGLFATIPVPIIGGMFMIMFSIITAVGLSPLQFIDLNSSRNLFIIGISIFTGISIPKWIAANPGAIDTGVQSIDQALSILLSTGMLIGGVVGFFFDNTLPGTDEERGIHKWIAVPTQDEKDTEEGLKSYDLPFGLHSFLQKYPIFSYLPISSTYANPPSDTSSIEKQAKSLNARESQSFSEDMTPV</sequence>
<evidence type="ECO:0000256" key="4">
    <source>
        <dbReference type="ARBA" id="ARBA00022989"/>
    </source>
</evidence>
<feature type="transmembrane region" description="Helical" evidence="7">
    <location>
        <begin position="297"/>
        <end position="319"/>
    </location>
</feature>
<comment type="caution">
    <text evidence="8">The sequence shown here is derived from an EMBL/GenBank/DDBJ whole genome shotgun (WGS) entry which is preliminary data.</text>
</comment>